<protein>
    <recommendedName>
        <fullName evidence="3">Calcineurin-like phosphoesterase domain-containing protein</fullName>
    </recommendedName>
</protein>
<dbReference type="Proteomes" id="UP000178116">
    <property type="component" value="Unassembled WGS sequence"/>
</dbReference>
<comment type="caution">
    <text evidence="1">The sequence shown here is derived from an EMBL/GenBank/DDBJ whole genome shotgun (WGS) entry which is preliminary data.</text>
</comment>
<dbReference type="InterPro" id="IPR029052">
    <property type="entry name" value="Metallo-depent_PP-like"/>
</dbReference>
<evidence type="ECO:0000313" key="2">
    <source>
        <dbReference type="Proteomes" id="UP000178116"/>
    </source>
</evidence>
<dbReference type="SUPFAM" id="SSF56300">
    <property type="entry name" value="Metallo-dependent phosphatases"/>
    <property type="match status" value="1"/>
</dbReference>
<dbReference type="Gene3D" id="3.60.21.10">
    <property type="match status" value="1"/>
</dbReference>
<name>A0A1G2LTE8_9BACT</name>
<dbReference type="AlphaFoldDB" id="A0A1G2LTE8"/>
<sequence length="143" mass="17034">MIGKKDCIYHLGDFSMSGIRLTEEILRHLNGKKYLCLGSHDKQMRHLAPYFESIKESFLVKTDDQYIFLSHYLHKIWPKSHYGSWHLFGHSHAKMNWYAEREGKLLDVGVDGHNFQPWSLDEIIEIMKTRPLNFNDLRKREQT</sequence>
<reference evidence="1 2" key="1">
    <citation type="journal article" date="2016" name="Nat. Commun.">
        <title>Thousands of microbial genomes shed light on interconnected biogeochemical processes in an aquifer system.</title>
        <authorList>
            <person name="Anantharaman K."/>
            <person name="Brown C.T."/>
            <person name="Hug L.A."/>
            <person name="Sharon I."/>
            <person name="Castelle C.J."/>
            <person name="Probst A.J."/>
            <person name="Thomas B.C."/>
            <person name="Singh A."/>
            <person name="Wilkins M.J."/>
            <person name="Karaoz U."/>
            <person name="Brodie E.L."/>
            <person name="Williams K.H."/>
            <person name="Hubbard S.S."/>
            <person name="Banfield J.F."/>
        </authorList>
    </citation>
    <scope>NUCLEOTIDE SEQUENCE [LARGE SCALE GENOMIC DNA]</scope>
</reference>
<proteinExistence type="predicted"/>
<gene>
    <name evidence="1" type="ORF">A3A10_03120</name>
</gene>
<evidence type="ECO:0000313" key="1">
    <source>
        <dbReference type="EMBL" id="OHA14906.1"/>
    </source>
</evidence>
<accession>A0A1G2LTE8</accession>
<dbReference type="EMBL" id="MHRA01000040">
    <property type="protein sequence ID" value="OHA14906.1"/>
    <property type="molecule type" value="Genomic_DNA"/>
</dbReference>
<evidence type="ECO:0008006" key="3">
    <source>
        <dbReference type="Google" id="ProtNLM"/>
    </source>
</evidence>
<organism evidence="1 2">
    <name type="scientific">Candidatus Tagabacteria bacterium RIFCSPLOWO2_01_FULL_42_9</name>
    <dbReference type="NCBI Taxonomy" id="1802296"/>
    <lineage>
        <taxon>Bacteria</taxon>
        <taxon>Candidatus Tagaibacteriota</taxon>
    </lineage>
</organism>